<sequence length="84" mass="9642">MTELGGGDEPVLVLVEDPEGLLQLLLRVGVLHLPRHQIQKLWKVDRPNKTLSMADLSKQLMKRTDTTILRTHDCTRRNIHPQNL</sequence>
<evidence type="ECO:0000313" key="1">
    <source>
        <dbReference type="EMBL" id="CAA7393008.1"/>
    </source>
</evidence>
<evidence type="ECO:0000313" key="2">
    <source>
        <dbReference type="Proteomes" id="UP000663760"/>
    </source>
</evidence>
<dbReference type="Proteomes" id="UP000663760">
    <property type="component" value="Chromosome 3"/>
</dbReference>
<dbReference type="AlphaFoldDB" id="A0A7I8K5Z6"/>
<proteinExistence type="predicted"/>
<gene>
    <name evidence="1" type="ORF">SI8410_03003828</name>
</gene>
<organism evidence="1 2">
    <name type="scientific">Spirodela intermedia</name>
    <name type="common">Intermediate duckweed</name>
    <dbReference type="NCBI Taxonomy" id="51605"/>
    <lineage>
        <taxon>Eukaryota</taxon>
        <taxon>Viridiplantae</taxon>
        <taxon>Streptophyta</taxon>
        <taxon>Embryophyta</taxon>
        <taxon>Tracheophyta</taxon>
        <taxon>Spermatophyta</taxon>
        <taxon>Magnoliopsida</taxon>
        <taxon>Liliopsida</taxon>
        <taxon>Araceae</taxon>
        <taxon>Lemnoideae</taxon>
        <taxon>Spirodela</taxon>
    </lineage>
</organism>
<dbReference type="EMBL" id="LR746266">
    <property type="protein sequence ID" value="CAA7393008.1"/>
    <property type="molecule type" value="Genomic_DNA"/>
</dbReference>
<name>A0A7I8K5Z6_SPIIN</name>
<accession>A0A7I8K5Z6</accession>
<protein>
    <submittedName>
        <fullName evidence="1">Uncharacterized protein</fullName>
    </submittedName>
</protein>
<keyword evidence="2" id="KW-1185">Reference proteome</keyword>
<reference evidence="1" key="1">
    <citation type="submission" date="2020-02" db="EMBL/GenBank/DDBJ databases">
        <authorList>
            <person name="Scholz U."/>
            <person name="Mascher M."/>
            <person name="Fiebig A."/>
        </authorList>
    </citation>
    <scope>NUCLEOTIDE SEQUENCE</scope>
</reference>